<dbReference type="EMBL" id="CAMXCT020001566">
    <property type="protein sequence ID" value="CAL1144618.1"/>
    <property type="molecule type" value="Genomic_DNA"/>
</dbReference>
<dbReference type="Proteomes" id="UP001152797">
    <property type="component" value="Unassembled WGS sequence"/>
</dbReference>
<proteinExistence type="predicted"/>
<gene>
    <name evidence="1" type="ORF">C1SCF055_LOCUS18166</name>
</gene>
<dbReference type="EMBL" id="CAMXCT030001566">
    <property type="protein sequence ID" value="CAL4778555.1"/>
    <property type="molecule type" value="Genomic_DNA"/>
</dbReference>
<evidence type="ECO:0000313" key="3">
    <source>
        <dbReference type="Proteomes" id="UP001152797"/>
    </source>
</evidence>
<evidence type="ECO:0000313" key="2">
    <source>
        <dbReference type="EMBL" id="CAL1144618.1"/>
    </source>
</evidence>
<organism evidence="1">
    <name type="scientific">Cladocopium goreaui</name>
    <dbReference type="NCBI Taxonomy" id="2562237"/>
    <lineage>
        <taxon>Eukaryota</taxon>
        <taxon>Sar</taxon>
        <taxon>Alveolata</taxon>
        <taxon>Dinophyceae</taxon>
        <taxon>Suessiales</taxon>
        <taxon>Symbiodiniaceae</taxon>
        <taxon>Cladocopium</taxon>
    </lineage>
</organism>
<keyword evidence="3" id="KW-1185">Reference proteome</keyword>
<sequence>MLSSFIKPIMEDWWKSKTKLFFGLKLLKMWNSHLPPLRCKSQTGQMVSPLSSFHLVLLCMAAAPDWQSEMTLQDTCHLAALCVPASLCAVALDESTNGTRRCTNRWGTR</sequence>
<comment type="caution">
    <text evidence="1">The sequence shown here is derived from an EMBL/GenBank/DDBJ whole genome shotgun (WGS) entry which is preliminary data.</text>
</comment>
<reference evidence="1" key="1">
    <citation type="submission" date="2022-10" db="EMBL/GenBank/DDBJ databases">
        <authorList>
            <person name="Chen Y."/>
            <person name="Dougan E. K."/>
            <person name="Chan C."/>
            <person name="Rhodes N."/>
            <person name="Thang M."/>
        </authorList>
    </citation>
    <scope>NUCLEOTIDE SEQUENCE</scope>
</reference>
<protein>
    <submittedName>
        <fullName evidence="1">Uncharacterized protein</fullName>
    </submittedName>
</protein>
<dbReference type="AlphaFoldDB" id="A0A9P1CHT3"/>
<name>A0A9P1CHT3_9DINO</name>
<evidence type="ECO:0000313" key="1">
    <source>
        <dbReference type="EMBL" id="CAI3991243.1"/>
    </source>
</evidence>
<reference evidence="2" key="2">
    <citation type="submission" date="2024-04" db="EMBL/GenBank/DDBJ databases">
        <authorList>
            <person name="Chen Y."/>
            <person name="Shah S."/>
            <person name="Dougan E. K."/>
            <person name="Thang M."/>
            <person name="Chan C."/>
        </authorList>
    </citation>
    <scope>NUCLEOTIDE SEQUENCE [LARGE SCALE GENOMIC DNA]</scope>
</reference>
<accession>A0A9P1CHT3</accession>
<dbReference type="EMBL" id="CAMXCT010001566">
    <property type="protein sequence ID" value="CAI3991243.1"/>
    <property type="molecule type" value="Genomic_DNA"/>
</dbReference>